<dbReference type="EMBL" id="UYRR01036682">
    <property type="protein sequence ID" value="VDK67667.1"/>
    <property type="molecule type" value="Genomic_DNA"/>
</dbReference>
<dbReference type="SUPFAM" id="SSF47220">
    <property type="entry name" value="alpha-catenin/vinculin-like"/>
    <property type="match status" value="2"/>
</dbReference>
<dbReference type="Gene3D" id="1.10.287.160">
    <property type="entry name" value="HR1 repeat"/>
    <property type="match status" value="1"/>
</dbReference>
<evidence type="ECO:0000313" key="8">
    <source>
        <dbReference type="EMBL" id="VDK67667.1"/>
    </source>
</evidence>
<organism evidence="10">
    <name type="scientific">Anisakis simplex</name>
    <name type="common">Herring worm</name>
    <dbReference type="NCBI Taxonomy" id="6269"/>
    <lineage>
        <taxon>Eukaryota</taxon>
        <taxon>Metazoa</taxon>
        <taxon>Ecdysozoa</taxon>
        <taxon>Nematoda</taxon>
        <taxon>Chromadorea</taxon>
        <taxon>Rhabditida</taxon>
        <taxon>Spirurina</taxon>
        <taxon>Ascaridomorpha</taxon>
        <taxon>Ascaridoidea</taxon>
        <taxon>Anisakidae</taxon>
        <taxon>Anisakis</taxon>
        <taxon>Anisakis simplex complex</taxon>
    </lineage>
</organism>
<comment type="subcellular location">
    <subcellularLocation>
        <location evidence="1">Cell junction</location>
    </subcellularLocation>
    <subcellularLocation>
        <location evidence="2">Cytoplasm</location>
    </subcellularLocation>
</comment>
<dbReference type="GO" id="GO:0008013">
    <property type="term" value="F:beta-catenin binding"/>
    <property type="evidence" value="ECO:0007669"/>
    <property type="project" value="TreeGrafter"/>
</dbReference>
<comment type="similarity">
    <text evidence="3">Belongs to the vinculin/alpha-catenin family.</text>
</comment>
<keyword evidence="7" id="KW-0175">Coiled coil</keyword>
<proteinExistence type="inferred from homology"/>
<protein>
    <submittedName>
        <fullName evidence="10">PhoU domain-containing protein</fullName>
    </submittedName>
</protein>
<evidence type="ECO:0000256" key="6">
    <source>
        <dbReference type="ARBA" id="ARBA00022949"/>
    </source>
</evidence>
<evidence type="ECO:0000256" key="3">
    <source>
        <dbReference type="ARBA" id="ARBA00008376"/>
    </source>
</evidence>
<evidence type="ECO:0000256" key="4">
    <source>
        <dbReference type="ARBA" id="ARBA00022490"/>
    </source>
</evidence>
<evidence type="ECO:0000256" key="1">
    <source>
        <dbReference type="ARBA" id="ARBA00004282"/>
    </source>
</evidence>
<dbReference type="InterPro" id="IPR006077">
    <property type="entry name" value="Vinculin/catenin"/>
</dbReference>
<dbReference type="InterPro" id="IPR036723">
    <property type="entry name" value="Alpha-catenin/vinculin-like_sf"/>
</dbReference>
<evidence type="ECO:0000313" key="9">
    <source>
        <dbReference type="Proteomes" id="UP000267096"/>
    </source>
</evidence>
<reference evidence="8 9" key="2">
    <citation type="submission" date="2018-11" db="EMBL/GenBank/DDBJ databases">
        <authorList>
            <consortium name="Pathogen Informatics"/>
        </authorList>
    </citation>
    <scope>NUCLEOTIDE SEQUENCE [LARGE SCALE GENOMIC DNA]</scope>
</reference>
<feature type="coiled-coil region" evidence="7">
    <location>
        <begin position="64"/>
        <end position="101"/>
    </location>
</feature>
<evidence type="ECO:0000313" key="10">
    <source>
        <dbReference type="WBParaSite" id="ASIM_0001973701-mRNA-1"/>
    </source>
</evidence>
<dbReference type="GO" id="GO:0016342">
    <property type="term" value="C:catenin complex"/>
    <property type="evidence" value="ECO:0007669"/>
    <property type="project" value="TreeGrafter"/>
</dbReference>
<dbReference type="InterPro" id="IPR001033">
    <property type="entry name" value="Alpha_catenin"/>
</dbReference>
<dbReference type="OrthoDB" id="6376697at2759"/>
<dbReference type="GO" id="GO:0005912">
    <property type="term" value="C:adherens junction"/>
    <property type="evidence" value="ECO:0007669"/>
    <property type="project" value="TreeGrafter"/>
</dbReference>
<dbReference type="AlphaFoldDB" id="A0A0M3KFH7"/>
<dbReference type="GO" id="GO:0098609">
    <property type="term" value="P:cell-cell adhesion"/>
    <property type="evidence" value="ECO:0007669"/>
    <property type="project" value="TreeGrafter"/>
</dbReference>
<keyword evidence="9" id="KW-1185">Reference proteome</keyword>
<evidence type="ECO:0000256" key="2">
    <source>
        <dbReference type="ARBA" id="ARBA00004496"/>
    </source>
</evidence>
<dbReference type="Pfam" id="PF01044">
    <property type="entry name" value="Vinculin"/>
    <property type="match status" value="1"/>
</dbReference>
<dbReference type="WBParaSite" id="ASIM_0001973701-mRNA-1">
    <property type="protein sequence ID" value="ASIM_0001973701-mRNA-1"/>
    <property type="gene ID" value="ASIM_0001973701"/>
</dbReference>
<sequence length="362" mass="41346">MIIRGRDFMNETTNTQRRLKAIEAARELLKAVARLLIMADMVDVHLILMNIARAKSALDSMQVAESKQELAERYSALKAELEELNETTRRRVSNLRELSEQDDLQAARAWLKVNSTLMYTSSIAYIRHPEVDQIRLNRDFAHSEMSKALQAIAEVLEGRNRSGDIGLSHLGRIGDLIHELDQFQNRVYMEPSAYRAHIHRPELEELLERIVSGAAVIADSENTRDDRKKKIVDECNNLRQALQDLLNEYEKNAGRYDGSEELDLAMVHLGHKTKDLKRHLRRAIVDHISDAFLDTMTPLMMLIDSAKKHDQPATIHNGKLFYEHAQKLVQVANLACQMSNNEDGVRIVRFAAIQVEKLAPQV</sequence>
<dbReference type="PANTHER" id="PTHR18914">
    <property type="entry name" value="ALPHA CATENIN"/>
    <property type="match status" value="1"/>
</dbReference>
<dbReference type="Gene3D" id="1.20.120.230">
    <property type="entry name" value="Alpha-catenin/vinculin-like"/>
    <property type="match status" value="2"/>
</dbReference>
<dbReference type="Gene3D" id="6.10.250.2510">
    <property type="match status" value="1"/>
</dbReference>
<dbReference type="PRINTS" id="PR00805">
    <property type="entry name" value="ALPHACATENIN"/>
</dbReference>
<evidence type="ECO:0000256" key="5">
    <source>
        <dbReference type="ARBA" id="ARBA00022889"/>
    </source>
</evidence>
<dbReference type="Proteomes" id="UP000267096">
    <property type="component" value="Unassembled WGS sequence"/>
</dbReference>
<keyword evidence="5" id="KW-0130">Cell adhesion</keyword>
<dbReference type="GO" id="GO:0045296">
    <property type="term" value="F:cadherin binding"/>
    <property type="evidence" value="ECO:0007669"/>
    <property type="project" value="InterPro"/>
</dbReference>
<keyword evidence="6" id="KW-0965">Cell junction</keyword>
<dbReference type="PANTHER" id="PTHR18914:SF9">
    <property type="entry name" value="CATENIN ALPHA"/>
    <property type="match status" value="1"/>
</dbReference>
<evidence type="ECO:0000256" key="7">
    <source>
        <dbReference type="SAM" id="Coils"/>
    </source>
</evidence>
<accession>A0A0M3KFH7</accession>
<gene>
    <name evidence="8" type="ORF">ASIM_LOCUS19125</name>
</gene>
<dbReference type="GO" id="GO:0016477">
    <property type="term" value="P:cell migration"/>
    <property type="evidence" value="ECO:0007669"/>
    <property type="project" value="TreeGrafter"/>
</dbReference>
<keyword evidence="4" id="KW-0963">Cytoplasm</keyword>
<name>A0A0M3KFH7_ANISI</name>
<dbReference type="GO" id="GO:0005737">
    <property type="term" value="C:cytoplasm"/>
    <property type="evidence" value="ECO:0007669"/>
    <property type="project" value="UniProtKB-SubCell"/>
</dbReference>
<feature type="coiled-coil region" evidence="7">
    <location>
        <begin position="228"/>
        <end position="255"/>
    </location>
</feature>
<dbReference type="GO" id="GO:0051015">
    <property type="term" value="F:actin filament binding"/>
    <property type="evidence" value="ECO:0007669"/>
    <property type="project" value="InterPro"/>
</dbReference>
<reference evidence="10" key="1">
    <citation type="submission" date="2017-02" db="UniProtKB">
        <authorList>
            <consortium name="WormBaseParasite"/>
        </authorList>
    </citation>
    <scope>IDENTIFICATION</scope>
</reference>